<accession>A0ABV4XL76</accession>
<keyword evidence="2" id="KW-0413">Isomerase</keyword>
<name>A0ABV4XL76_9CYAN</name>
<comment type="caution">
    <text evidence="2">The sequence shown here is derived from an EMBL/GenBank/DDBJ whole genome shotgun (WGS) entry which is preliminary data.</text>
</comment>
<evidence type="ECO:0000259" key="1">
    <source>
        <dbReference type="SMART" id="SM00642"/>
    </source>
</evidence>
<dbReference type="RefSeq" id="WP_413262112.1">
    <property type="nucleotide sequence ID" value="NZ_JBHFNR010000036.1"/>
</dbReference>
<feature type="domain" description="Glycosyl hydrolase family 13 catalytic" evidence="1">
    <location>
        <begin position="6"/>
        <end position="794"/>
    </location>
</feature>
<dbReference type="EMBL" id="JBHFNR010000036">
    <property type="protein sequence ID" value="MFB2892439.1"/>
    <property type="molecule type" value="Genomic_DNA"/>
</dbReference>
<dbReference type="EC" id="5.4.99.15" evidence="2"/>
<gene>
    <name evidence="2" type="primary">treY</name>
    <name evidence="2" type="ORF">ACE1CI_05795</name>
</gene>
<dbReference type="NCBIfam" id="TIGR02401">
    <property type="entry name" value="trehalose_TreY"/>
    <property type="match status" value="1"/>
</dbReference>
<dbReference type="SMART" id="SM00642">
    <property type="entry name" value="Aamy"/>
    <property type="match status" value="1"/>
</dbReference>
<dbReference type="SUPFAM" id="SSF51445">
    <property type="entry name" value="(Trans)glycosidases"/>
    <property type="match status" value="1"/>
</dbReference>
<proteinExistence type="predicted"/>
<organism evidence="2 3">
    <name type="scientific">Floridaenema flaviceps BLCC-F50</name>
    <dbReference type="NCBI Taxonomy" id="3153642"/>
    <lineage>
        <taxon>Bacteria</taxon>
        <taxon>Bacillati</taxon>
        <taxon>Cyanobacteriota</taxon>
        <taxon>Cyanophyceae</taxon>
        <taxon>Oscillatoriophycideae</taxon>
        <taxon>Aerosakkonematales</taxon>
        <taxon>Aerosakkonemataceae</taxon>
        <taxon>Floridanema</taxon>
        <taxon>Floridanema flaviceps</taxon>
    </lineage>
</organism>
<evidence type="ECO:0000313" key="2">
    <source>
        <dbReference type="EMBL" id="MFB2892439.1"/>
    </source>
</evidence>
<dbReference type="PANTHER" id="PTHR10357:SF216">
    <property type="entry name" value="MALTOOLIGOSYL TREHALOSE SYNTHASE-RELATED"/>
    <property type="match status" value="1"/>
</dbReference>
<keyword evidence="3" id="KW-1185">Reference proteome</keyword>
<sequence length="931" mass="107698">MRIPTSTYRIQFHSGFPFASAQKIVNYLAELGISDLYASPIFKARAGSTHGYDVVDPTQLNPELGTPEEFEQLLSDLQSHNMGWLQDIVPNHMAYDSENKWLMDVLENGPDSEYFDFFDIEWNHAYESFRGRILAPLLGTYYGECLENGDIKLNYDETGLSIDYFGLNLPIRIESYTRFLTQNLGQLGRELGRRHPDFVKLLGVVYLIKNLPAEVKGRERYDQLAFVKGLLWELYTQNESVKEFFDHNIHFFNGEPGKSESFNMLDSILSDQFYRLSFWKVGAEEINYRRFFTVNELISVKVEEMKVLGRSHSLIERFVREGKFTGLRIDHIDGLYNPNDYLEKLREKVGDTYITAEKILELVGEDLPHHWPIQGTSGYDYLNYVNGLFCCCDREQEFQDIYSAFTGSNAPYHDLVTEKKHLIIEKNLLGDVDNLAQKLKHISGQTREGSDFTANGLKRVLTEVLALFPVYRTYTSSPDVRPEDTTYIKETIEKAKGRVPLLVKELGYLEKLLLRQDESYLNEEQKADRHHFVMKFQQLTGPLMAKGVEDTLFYNYNRLISLNEVGGNPGSFGVTPEEFHEFNLRRSSHWLHSMNATATHDTKRGEDTRARINVLPELASEWEENIWTWSEMNRAKKTVIKNKPVPDTNDEYFLYQTLIGAFPFNESEYPQFVQRVKDFVIKAVREAKVHTAWLRPDSAYEEGYLNFVDRLLADPESNEFLEKLRPFQQKIAEYGIFNSLSQILLKNTSPGVPDLYQGNELWDLSLVDPDNRRPVDYELRVKYLQEIKERLNADIPQLIKDLFATKEDGRIKMFLTYQLLQARKEHLQLFLDGDYKPLMVKGKFSDRIIAFARIHENKVAITLATRLLTKVIQPGELPLGKDIWEDTSIELPEGMPTAWKNAITLQDVKCDNTLYIGEALQHFPAALLIGT</sequence>
<dbReference type="InterPro" id="IPR006047">
    <property type="entry name" value="GH13_cat_dom"/>
</dbReference>
<evidence type="ECO:0000313" key="3">
    <source>
        <dbReference type="Proteomes" id="UP001576784"/>
    </source>
</evidence>
<protein>
    <submittedName>
        <fullName evidence="2">Malto-oligosyltrehalose synthase</fullName>
        <ecNumber evidence="2">5.4.99.15</ecNumber>
    </submittedName>
</protein>
<dbReference type="Gene3D" id="3.20.20.80">
    <property type="entry name" value="Glycosidases"/>
    <property type="match status" value="4"/>
</dbReference>
<dbReference type="InterPro" id="IPR017853">
    <property type="entry name" value="GH"/>
</dbReference>
<reference evidence="2 3" key="1">
    <citation type="submission" date="2024-09" db="EMBL/GenBank/DDBJ databases">
        <title>Floridaenema gen nov. (Aerosakkonemataceae, Aerosakkonematales ord. nov., Cyanobacteria) from benthic tropical and subtropical fresh waters, with the description of four new species.</title>
        <authorList>
            <person name="Moretto J.A."/>
            <person name="Berthold D.E."/>
            <person name="Lefler F.W."/>
            <person name="Huang I.-S."/>
            <person name="Laughinghouse H. IV."/>
        </authorList>
    </citation>
    <scope>NUCLEOTIDE SEQUENCE [LARGE SCALE GENOMIC DNA]</scope>
    <source>
        <strain evidence="2 3">BLCC-F50</strain>
    </source>
</reference>
<dbReference type="CDD" id="cd11336">
    <property type="entry name" value="AmyAc_MTSase"/>
    <property type="match status" value="1"/>
</dbReference>
<dbReference type="Pfam" id="PF00128">
    <property type="entry name" value="Alpha-amylase"/>
    <property type="match status" value="1"/>
</dbReference>
<dbReference type="Proteomes" id="UP001576784">
    <property type="component" value="Unassembled WGS sequence"/>
</dbReference>
<dbReference type="GO" id="GO:0047470">
    <property type="term" value="F:(1,4)-alpha-D-glucan 1-alpha-D-glucosylmutase activity"/>
    <property type="evidence" value="ECO:0007669"/>
    <property type="project" value="UniProtKB-EC"/>
</dbReference>
<dbReference type="InterPro" id="IPR012767">
    <property type="entry name" value="Trehalose_TreY"/>
</dbReference>
<dbReference type="PANTHER" id="PTHR10357">
    <property type="entry name" value="ALPHA-AMYLASE FAMILY MEMBER"/>
    <property type="match status" value="1"/>
</dbReference>